<evidence type="ECO:0000313" key="3">
    <source>
        <dbReference type="EMBL" id="TYA11580.1"/>
    </source>
</evidence>
<dbReference type="Gene3D" id="1.20.144.10">
    <property type="entry name" value="Phosphatidic acid phosphatase type 2/haloperoxidase"/>
    <property type="match status" value="2"/>
</dbReference>
<dbReference type="Pfam" id="PF01569">
    <property type="entry name" value="PAP2"/>
    <property type="match status" value="1"/>
</dbReference>
<dbReference type="SUPFAM" id="SSF48317">
    <property type="entry name" value="Acid phosphatase/Vanadium-dependent haloperoxidase"/>
    <property type="match status" value="1"/>
</dbReference>
<keyword evidence="1" id="KW-1133">Transmembrane helix</keyword>
<feature type="transmembrane region" description="Helical" evidence="1">
    <location>
        <begin position="159"/>
        <end position="179"/>
    </location>
</feature>
<reference evidence="3 4" key="1">
    <citation type="submission" date="2019-08" db="EMBL/GenBank/DDBJ databases">
        <title>Genome sequencing of Paenibacillus faecis DSM 23593(T).</title>
        <authorList>
            <person name="Kook J.-K."/>
            <person name="Park S.-N."/>
            <person name="Lim Y.K."/>
        </authorList>
    </citation>
    <scope>NUCLEOTIDE SEQUENCE [LARGE SCALE GENOMIC DNA]</scope>
    <source>
        <strain evidence="3 4">DSM 23593</strain>
    </source>
</reference>
<feature type="domain" description="Phosphatidic acid phosphatase type 2/haloperoxidase" evidence="2">
    <location>
        <begin position="88"/>
        <end position="200"/>
    </location>
</feature>
<dbReference type="Proteomes" id="UP000325218">
    <property type="component" value="Unassembled WGS sequence"/>
</dbReference>
<dbReference type="AlphaFoldDB" id="A0A5D0CPR3"/>
<keyword evidence="1" id="KW-0812">Transmembrane</keyword>
<dbReference type="InterPro" id="IPR036938">
    <property type="entry name" value="PAP2/HPO_sf"/>
</dbReference>
<evidence type="ECO:0000259" key="2">
    <source>
        <dbReference type="SMART" id="SM00014"/>
    </source>
</evidence>
<proteinExistence type="predicted"/>
<evidence type="ECO:0000256" key="1">
    <source>
        <dbReference type="SAM" id="Phobius"/>
    </source>
</evidence>
<feature type="transmembrane region" description="Helical" evidence="1">
    <location>
        <begin position="57"/>
        <end position="81"/>
    </location>
</feature>
<name>A0A5D0CPR3_9BACL</name>
<gene>
    <name evidence="3" type="ORF">FRY98_20865</name>
</gene>
<dbReference type="PANTHER" id="PTHR14969:SF13">
    <property type="entry name" value="AT30094P"/>
    <property type="match status" value="1"/>
</dbReference>
<dbReference type="PANTHER" id="PTHR14969">
    <property type="entry name" value="SPHINGOSINE-1-PHOSPHATE PHOSPHOHYDROLASE"/>
    <property type="match status" value="1"/>
</dbReference>
<organism evidence="3 4">
    <name type="scientific">Paenibacillus faecis</name>
    <dbReference type="NCBI Taxonomy" id="862114"/>
    <lineage>
        <taxon>Bacteria</taxon>
        <taxon>Bacillati</taxon>
        <taxon>Bacillota</taxon>
        <taxon>Bacilli</taxon>
        <taxon>Bacillales</taxon>
        <taxon>Paenibacillaceae</taxon>
        <taxon>Paenibacillus</taxon>
    </lineage>
</organism>
<keyword evidence="4" id="KW-1185">Reference proteome</keyword>
<dbReference type="InterPro" id="IPR000326">
    <property type="entry name" value="PAP2/HPO"/>
</dbReference>
<dbReference type="EMBL" id="VSDO01000004">
    <property type="protein sequence ID" value="TYA11580.1"/>
    <property type="molecule type" value="Genomic_DNA"/>
</dbReference>
<sequence>MLKIKPFFPIAVLIVCILGFGWTALNIRGDQIRDFDRIITASVQGWETPSLTIVMKLFTTIGGGLPLILLMITVMVILHTFLGHRKELIFLAVVMLGSTLINWGLKTLFHRVRPDIHRLIEVAGYSFPSGHSMAAFSFYGALAYLIWSHIPSLLGRSSVIILSSLFIFAIGTSRIYLGVHYPSDVIGGYFVSGCWLILTIMLYDKYMGRRA</sequence>
<feature type="transmembrane region" description="Helical" evidence="1">
    <location>
        <begin position="88"/>
        <end position="105"/>
    </location>
</feature>
<evidence type="ECO:0000313" key="4">
    <source>
        <dbReference type="Proteomes" id="UP000325218"/>
    </source>
</evidence>
<comment type="caution">
    <text evidence="3">The sequence shown here is derived from an EMBL/GenBank/DDBJ whole genome shotgun (WGS) entry which is preliminary data.</text>
</comment>
<feature type="transmembrane region" description="Helical" evidence="1">
    <location>
        <begin position="185"/>
        <end position="203"/>
    </location>
</feature>
<dbReference type="CDD" id="cd03392">
    <property type="entry name" value="PAP2_like_2"/>
    <property type="match status" value="1"/>
</dbReference>
<accession>A0A5D0CPR3</accession>
<keyword evidence="1" id="KW-0472">Membrane</keyword>
<protein>
    <submittedName>
        <fullName evidence="3">Phosphatase PAP2 family protein</fullName>
    </submittedName>
</protein>
<dbReference type="SMART" id="SM00014">
    <property type="entry name" value="acidPPc"/>
    <property type="match status" value="1"/>
</dbReference>
<feature type="transmembrane region" description="Helical" evidence="1">
    <location>
        <begin position="125"/>
        <end position="147"/>
    </location>
</feature>
<feature type="transmembrane region" description="Helical" evidence="1">
    <location>
        <begin position="7"/>
        <end position="25"/>
    </location>
</feature>
<dbReference type="OrthoDB" id="9789113at2"/>